<name>D9QJB3_BRESC</name>
<sequence length="100" mass="10405">MTDPNTPPERVVIVDRQPQTNVNVQPERRGGGGGFIAFLIGGLVIVVAVIAYVLLSGNNPVSDAADTNVDVDVNLPKMEAPNLPDIEPPTLPSPGPAPSN</sequence>
<evidence type="ECO:0000256" key="1">
    <source>
        <dbReference type="SAM" id="MobiDB-lite"/>
    </source>
</evidence>
<gene>
    <name evidence="3" type="ordered locus">Bresu_2164</name>
</gene>
<protein>
    <submittedName>
        <fullName evidence="3">Uncharacterized protein</fullName>
    </submittedName>
</protein>
<keyword evidence="2" id="KW-1133">Transmembrane helix</keyword>
<feature type="transmembrane region" description="Helical" evidence="2">
    <location>
        <begin position="35"/>
        <end position="55"/>
    </location>
</feature>
<dbReference type="HOGENOM" id="CLU_180585_0_0_5"/>
<reference evidence="4" key="1">
    <citation type="journal article" date="2011" name="J. Bacteriol.">
        <title>Genome sequences of eight morphologically diverse alphaproteobacteria.</title>
        <authorList>
            <consortium name="US DOE Joint Genome Institute"/>
            <person name="Brown P.J."/>
            <person name="Kysela D.T."/>
            <person name="Buechlein A."/>
            <person name="Hemmerich C."/>
            <person name="Brun Y.V."/>
        </authorList>
    </citation>
    <scope>NUCLEOTIDE SEQUENCE [LARGE SCALE GENOMIC DNA]</scope>
    <source>
        <strain evidence="4">ATCC 15264 / DSM 4735 / LMG 14903 / NBRC 16000 / CB 81</strain>
    </source>
</reference>
<dbReference type="RefSeq" id="WP_013269575.1">
    <property type="nucleotide sequence ID" value="NC_014375.1"/>
</dbReference>
<organism evidence="3 4">
    <name type="scientific">Brevundimonas subvibrioides (strain ATCC 15264 / DSM 4735 / LMG 14903 / NBRC 16000 / CB 81)</name>
    <name type="common">Caulobacter subvibrioides</name>
    <dbReference type="NCBI Taxonomy" id="633149"/>
    <lineage>
        <taxon>Bacteria</taxon>
        <taxon>Pseudomonadati</taxon>
        <taxon>Pseudomonadota</taxon>
        <taxon>Alphaproteobacteria</taxon>
        <taxon>Caulobacterales</taxon>
        <taxon>Caulobacteraceae</taxon>
        <taxon>Brevundimonas</taxon>
    </lineage>
</organism>
<keyword evidence="2" id="KW-0472">Membrane</keyword>
<evidence type="ECO:0000313" key="3">
    <source>
        <dbReference type="EMBL" id="ADL01474.1"/>
    </source>
</evidence>
<feature type="compositionally biased region" description="Pro residues" evidence="1">
    <location>
        <begin position="86"/>
        <end position="100"/>
    </location>
</feature>
<dbReference type="EMBL" id="CP002102">
    <property type="protein sequence ID" value="ADL01474.1"/>
    <property type="molecule type" value="Genomic_DNA"/>
</dbReference>
<evidence type="ECO:0000256" key="2">
    <source>
        <dbReference type="SAM" id="Phobius"/>
    </source>
</evidence>
<dbReference type="InParanoid" id="D9QJB3"/>
<feature type="region of interest" description="Disordered" evidence="1">
    <location>
        <begin position="73"/>
        <end position="100"/>
    </location>
</feature>
<dbReference type="AlphaFoldDB" id="D9QJB3"/>
<dbReference type="STRING" id="633149.Bresu_2164"/>
<dbReference type="Proteomes" id="UP000002696">
    <property type="component" value="Chromosome"/>
</dbReference>
<dbReference type="KEGG" id="bsb:Bresu_2164"/>
<accession>D9QJB3</accession>
<keyword evidence="2" id="KW-0812">Transmembrane</keyword>
<proteinExistence type="predicted"/>
<keyword evidence="4" id="KW-1185">Reference proteome</keyword>
<evidence type="ECO:0000313" key="4">
    <source>
        <dbReference type="Proteomes" id="UP000002696"/>
    </source>
</evidence>